<dbReference type="Gene3D" id="3.30.365.10">
    <property type="entry name" value="Aldehyde oxidase/xanthine dehydrogenase, molybdopterin binding domain"/>
    <property type="match status" value="4"/>
</dbReference>
<dbReference type="PANTHER" id="PTHR45444">
    <property type="entry name" value="XANTHINE DEHYDROGENASE"/>
    <property type="match status" value="1"/>
</dbReference>
<dbReference type="Gene3D" id="3.90.1170.50">
    <property type="entry name" value="Aldehyde oxidase/xanthine dehydrogenase, a/b hammerhead"/>
    <property type="match status" value="1"/>
</dbReference>
<dbReference type="AlphaFoldDB" id="A0A432GDD2"/>
<dbReference type="GO" id="GO:0004854">
    <property type="term" value="F:xanthine dehydrogenase activity"/>
    <property type="evidence" value="ECO:0007669"/>
    <property type="project" value="UniProtKB-EC"/>
</dbReference>
<dbReference type="InterPro" id="IPR016208">
    <property type="entry name" value="Ald_Oxase/xanthine_DH-like"/>
</dbReference>
<gene>
    <name evidence="3" type="primary">xdhB</name>
    <name evidence="3" type="ORF">DSY98_03170</name>
</gene>
<evidence type="ECO:0000259" key="2">
    <source>
        <dbReference type="SMART" id="SM01008"/>
    </source>
</evidence>
<dbReference type="Pfam" id="PF02738">
    <property type="entry name" value="MoCoBD_1"/>
    <property type="match status" value="1"/>
</dbReference>
<dbReference type="EC" id="1.17.1.4" evidence="3"/>
<dbReference type="InterPro" id="IPR036856">
    <property type="entry name" value="Ald_Oxase/Xan_DH_a/b_sf"/>
</dbReference>
<dbReference type="SMART" id="SM01008">
    <property type="entry name" value="Ald_Xan_dh_C"/>
    <property type="match status" value="1"/>
</dbReference>
<dbReference type="InterPro" id="IPR046867">
    <property type="entry name" value="AldOxase/xan_DH_MoCoBD2"/>
</dbReference>
<dbReference type="Proteomes" id="UP000286732">
    <property type="component" value="Unassembled WGS sequence"/>
</dbReference>
<feature type="domain" description="Aldehyde oxidase/xanthine dehydrogenase a/b hammerhead" evidence="2">
    <location>
        <begin position="67"/>
        <end position="174"/>
    </location>
</feature>
<dbReference type="PANTHER" id="PTHR45444:SF3">
    <property type="entry name" value="XANTHINE DEHYDROGENASE"/>
    <property type="match status" value="1"/>
</dbReference>
<accession>A0A432GDD2</accession>
<name>A0A432GDD2_9DELT</name>
<dbReference type="Pfam" id="PF20256">
    <property type="entry name" value="MoCoBD_2"/>
    <property type="match status" value="1"/>
</dbReference>
<dbReference type="SUPFAM" id="SSF54665">
    <property type="entry name" value="CO dehydrogenase molybdoprotein N-domain-like"/>
    <property type="match status" value="1"/>
</dbReference>
<dbReference type="InterPro" id="IPR037165">
    <property type="entry name" value="AldOxase/xan_DH_Mopterin-bd_sf"/>
</dbReference>
<reference evidence="3 4" key="1">
    <citation type="submission" date="2018-06" db="EMBL/GenBank/DDBJ databases">
        <title>Combined omics and stable isotope probing to characterize newly discovered Mariana Back-Arc vent microbial communities.</title>
        <authorList>
            <person name="Trembath-Reichert E."/>
            <person name="Huber J.A."/>
        </authorList>
    </citation>
    <scope>NUCLEOTIDE SEQUENCE [LARGE SCALE GENOMIC DNA]</scope>
    <source>
        <strain evidence="3">MAG 63_2</strain>
    </source>
</reference>
<dbReference type="FunFam" id="3.30.365.10:FF:000001">
    <property type="entry name" value="Xanthine dehydrogenase oxidase"/>
    <property type="match status" value="1"/>
</dbReference>
<evidence type="ECO:0000256" key="1">
    <source>
        <dbReference type="ARBA" id="ARBA00053029"/>
    </source>
</evidence>
<dbReference type="NCBIfam" id="TIGR02965">
    <property type="entry name" value="xanthine_xdhB"/>
    <property type="match status" value="1"/>
</dbReference>
<dbReference type="Pfam" id="PF01315">
    <property type="entry name" value="Ald_Xan_dh_C"/>
    <property type="match status" value="1"/>
</dbReference>
<proteinExistence type="predicted"/>
<dbReference type="InterPro" id="IPR014309">
    <property type="entry name" value="Xanthine_DH_Mopterin-bd_su"/>
</dbReference>
<dbReference type="InterPro" id="IPR000674">
    <property type="entry name" value="Ald_Oxase/Xan_DH_a/b"/>
</dbReference>
<evidence type="ECO:0000313" key="3">
    <source>
        <dbReference type="EMBL" id="RTZ81213.1"/>
    </source>
</evidence>
<dbReference type="GO" id="GO:0005506">
    <property type="term" value="F:iron ion binding"/>
    <property type="evidence" value="ECO:0007669"/>
    <property type="project" value="InterPro"/>
</dbReference>
<evidence type="ECO:0000313" key="4">
    <source>
        <dbReference type="Proteomes" id="UP000286732"/>
    </source>
</evidence>
<dbReference type="EMBL" id="QNZM01000120">
    <property type="protein sequence ID" value="RTZ81213.1"/>
    <property type="molecule type" value="Genomic_DNA"/>
</dbReference>
<comment type="cofactor">
    <cofactor evidence="1">
        <name>Mo-molybdopterin cytosine dinucleotide</name>
        <dbReference type="ChEBI" id="CHEBI:71308"/>
    </cofactor>
</comment>
<dbReference type="SUPFAM" id="SSF56003">
    <property type="entry name" value="Molybdenum cofactor-binding domain"/>
    <property type="match status" value="1"/>
</dbReference>
<sequence>MKENGNQVTNVSAASSVTNDDLFVDDLPSAQNELRSDFIESPAAQKRDRMKVVGKQVAHDSAVGHVTGDALFVDDLPFTKNELVVDFIGSPVAHGEIINLNSEELAQLDGITGVFTHADIPGHNLYGPVIQDERFLAEGVVEYVGQPIAIIAGESREAIRQAKKKLRLEIKELVPVFTIEEAISAKQFIGTTRRFKQGNFEKAWSEAEHTLKGTFICNGQEQFYLESQAALAWPGEHGEIQIHSSSQNPTEIQEVIAEALGLGFNEVVCVCKRMGGAFGGKETQAVIPAVMVALVVAKTKRPARIAYTKDEDMRSTGKRHPYKIHYKVAFTADGKITGVKFDIFSNGGAGADLSTAIMERTLFHSENAYFIPNLIFNGTICKTNFPPNTAFRGFGGPQGMANIENVIQEIAIFLKKDALEIRRLNCYSHDERNVTPYGQIVRNHLLPEIIDQLVETSGYRQRLTEVEDFNRQSETHLRGLALTPMKFGISFTTKFLNQGNALVNIYKDGTVQVSTGGTEMGQGLNTKIRQLVADEFSISYDDVRMMITSTEKNNNTPPTAASAGTDLNGFAAINACRKIRKNLTKFASSYFAAKQGLDPAPEHICFEAGKSGGNSLVFDERNPENRLTFRELVKLAFMDRVSLGERGFYSTPEINFNRDTEKGEPFFYYTTGAAVSEVLIDRFTGHLKLERSDLLLDIGESINPGIDRGQIVGGFIQGVGWVTNEDLRYSEKGELLTYSPTTYKIPNIQDLPEIFNVDTIHNPHHQINIRRSKAVGEPPLMLCLSVWIAVKHALSCVRNDVCPRLNLPATGEEILLRLTELNDYSKEHRTIDFSALESEVSLVVLPSSSAETKATV</sequence>
<dbReference type="GO" id="GO:0030151">
    <property type="term" value="F:molybdenum ion binding"/>
    <property type="evidence" value="ECO:0007669"/>
    <property type="project" value="InterPro"/>
</dbReference>
<protein>
    <submittedName>
        <fullName evidence="3">Xanthine dehydrogenase molybdopterin binding subunit</fullName>
        <ecNumber evidence="3">1.17.1.4</ecNumber>
    </submittedName>
</protein>
<organism evidence="3 4">
    <name type="scientific">SAR324 cluster bacterium</name>
    <dbReference type="NCBI Taxonomy" id="2024889"/>
    <lineage>
        <taxon>Bacteria</taxon>
        <taxon>Deltaproteobacteria</taxon>
        <taxon>SAR324 cluster</taxon>
    </lineage>
</organism>
<comment type="caution">
    <text evidence="3">The sequence shown here is derived from an EMBL/GenBank/DDBJ whole genome shotgun (WGS) entry which is preliminary data.</text>
</comment>
<dbReference type="InterPro" id="IPR008274">
    <property type="entry name" value="AldOxase/xan_DH_MoCoBD1"/>
</dbReference>
<keyword evidence="3" id="KW-0560">Oxidoreductase</keyword>